<protein>
    <submittedName>
        <fullName evidence="2">Uncharacterized protein</fullName>
    </submittedName>
</protein>
<reference evidence="2 3" key="1">
    <citation type="journal article" date="2023" name="Hortic Res">
        <title>Pangenome of water caltrop reveals structural variations and asymmetric subgenome divergence after allopolyploidization.</title>
        <authorList>
            <person name="Zhang X."/>
            <person name="Chen Y."/>
            <person name="Wang L."/>
            <person name="Yuan Y."/>
            <person name="Fang M."/>
            <person name="Shi L."/>
            <person name="Lu R."/>
            <person name="Comes H.P."/>
            <person name="Ma Y."/>
            <person name="Chen Y."/>
            <person name="Huang G."/>
            <person name="Zhou Y."/>
            <person name="Zheng Z."/>
            <person name="Qiu Y."/>
        </authorList>
    </citation>
    <scope>NUCLEOTIDE SEQUENCE [LARGE SCALE GENOMIC DNA]</scope>
    <source>
        <strain evidence="2">F231</strain>
    </source>
</reference>
<comment type="caution">
    <text evidence="2">The sequence shown here is derived from an EMBL/GenBank/DDBJ whole genome shotgun (WGS) entry which is preliminary data.</text>
</comment>
<feature type="region of interest" description="Disordered" evidence="1">
    <location>
        <begin position="85"/>
        <end position="107"/>
    </location>
</feature>
<gene>
    <name evidence="2" type="ORF">SAY86_011760</name>
</gene>
<organism evidence="2 3">
    <name type="scientific">Trapa natans</name>
    <name type="common">Water chestnut</name>
    <dbReference type="NCBI Taxonomy" id="22666"/>
    <lineage>
        <taxon>Eukaryota</taxon>
        <taxon>Viridiplantae</taxon>
        <taxon>Streptophyta</taxon>
        <taxon>Embryophyta</taxon>
        <taxon>Tracheophyta</taxon>
        <taxon>Spermatophyta</taxon>
        <taxon>Magnoliopsida</taxon>
        <taxon>eudicotyledons</taxon>
        <taxon>Gunneridae</taxon>
        <taxon>Pentapetalae</taxon>
        <taxon>rosids</taxon>
        <taxon>malvids</taxon>
        <taxon>Myrtales</taxon>
        <taxon>Lythraceae</taxon>
        <taxon>Trapa</taxon>
    </lineage>
</organism>
<sequence length="107" mass="12424">MSHLSSSLYVHRTLSCTKSKPPGRQTQRRVKQSNEDAAVSCPVPLFVYVSVSIAEGVEEAPDLLIIIRAKLHVISPWRSHEYPRERKRIPSHNRHQQQHCLFKEYDH</sequence>
<dbReference type="Proteomes" id="UP001346149">
    <property type="component" value="Unassembled WGS sequence"/>
</dbReference>
<keyword evidence="3" id="KW-1185">Reference proteome</keyword>
<evidence type="ECO:0000313" key="2">
    <source>
        <dbReference type="EMBL" id="KAK4787927.1"/>
    </source>
</evidence>
<evidence type="ECO:0000313" key="3">
    <source>
        <dbReference type="Proteomes" id="UP001346149"/>
    </source>
</evidence>
<name>A0AAN7LXI6_TRANT</name>
<dbReference type="EMBL" id="JAXQNO010000012">
    <property type="protein sequence ID" value="KAK4787927.1"/>
    <property type="molecule type" value="Genomic_DNA"/>
</dbReference>
<dbReference type="AlphaFoldDB" id="A0AAN7LXI6"/>
<evidence type="ECO:0000256" key="1">
    <source>
        <dbReference type="SAM" id="MobiDB-lite"/>
    </source>
</evidence>
<feature type="region of interest" description="Disordered" evidence="1">
    <location>
        <begin position="15"/>
        <end position="35"/>
    </location>
</feature>
<accession>A0AAN7LXI6</accession>
<proteinExistence type="predicted"/>
<feature type="compositionally biased region" description="Basic residues" evidence="1">
    <location>
        <begin position="85"/>
        <end position="97"/>
    </location>
</feature>